<dbReference type="PRINTS" id="PR00039">
    <property type="entry name" value="HTHLYSR"/>
</dbReference>
<dbReference type="InterPro" id="IPR036388">
    <property type="entry name" value="WH-like_DNA-bd_sf"/>
</dbReference>
<protein>
    <submittedName>
        <fullName evidence="6">LysR family transcriptional regulator</fullName>
    </submittedName>
</protein>
<evidence type="ECO:0000256" key="1">
    <source>
        <dbReference type="ARBA" id="ARBA00009437"/>
    </source>
</evidence>
<evidence type="ECO:0000256" key="2">
    <source>
        <dbReference type="ARBA" id="ARBA00023015"/>
    </source>
</evidence>
<evidence type="ECO:0000313" key="7">
    <source>
        <dbReference type="Proteomes" id="UP000253628"/>
    </source>
</evidence>
<reference evidence="6 7" key="1">
    <citation type="submission" date="2018-06" db="EMBL/GenBank/DDBJ databases">
        <title>Genomic Encyclopedia of Type Strains, Phase IV (KMG-IV): sequencing the most valuable type-strain genomes for metagenomic binning, comparative biology and taxonomic classification.</title>
        <authorList>
            <person name="Goeker M."/>
        </authorList>
    </citation>
    <scope>NUCLEOTIDE SEQUENCE [LARGE SCALE GENOMIC DNA]</scope>
    <source>
        <strain evidence="6 7">DSM 25520</strain>
    </source>
</reference>
<dbReference type="PROSITE" id="PS50931">
    <property type="entry name" value="HTH_LYSR"/>
    <property type="match status" value="1"/>
</dbReference>
<accession>A0A366HCD9</accession>
<dbReference type="Pfam" id="PF00126">
    <property type="entry name" value="HTH_1"/>
    <property type="match status" value="1"/>
</dbReference>
<evidence type="ECO:0000256" key="4">
    <source>
        <dbReference type="ARBA" id="ARBA00023163"/>
    </source>
</evidence>
<dbReference type="InterPro" id="IPR000847">
    <property type="entry name" value="LysR_HTH_N"/>
</dbReference>
<dbReference type="RefSeq" id="WP_113933306.1">
    <property type="nucleotide sequence ID" value="NZ_JACCEU010000003.1"/>
</dbReference>
<comment type="caution">
    <text evidence="6">The sequence shown here is derived from an EMBL/GenBank/DDBJ whole genome shotgun (WGS) entry which is preliminary data.</text>
</comment>
<dbReference type="InterPro" id="IPR036390">
    <property type="entry name" value="WH_DNA-bd_sf"/>
</dbReference>
<dbReference type="SUPFAM" id="SSF46785">
    <property type="entry name" value="Winged helix' DNA-binding domain"/>
    <property type="match status" value="1"/>
</dbReference>
<dbReference type="PANTHER" id="PTHR30118:SF15">
    <property type="entry name" value="TRANSCRIPTIONAL REGULATORY PROTEIN"/>
    <property type="match status" value="1"/>
</dbReference>
<keyword evidence="4" id="KW-0804">Transcription</keyword>
<dbReference type="InterPro" id="IPR005119">
    <property type="entry name" value="LysR_subst-bd"/>
</dbReference>
<keyword evidence="7" id="KW-1185">Reference proteome</keyword>
<organism evidence="6 7">
    <name type="scientific">Eoetvoesiella caeni</name>
    <dbReference type="NCBI Taxonomy" id="645616"/>
    <lineage>
        <taxon>Bacteria</taxon>
        <taxon>Pseudomonadati</taxon>
        <taxon>Pseudomonadota</taxon>
        <taxon>Betaproteobacteria</taxon>
        <taxon>Burkholderiales</taxon>
        <taxon>Alcaligenaceae</taxon>
        <taxon>Eoetvoesiella</taxon>
    </lineage>
</organism>
<sequence length="296" mass="33214">MDNIDLKLLAVFDEIFNTGNISQAAEKLGIGQPAVSMGLRKLREHFSDPLFVRTKQGMAPTALAQDLLPYVRQTLALLHTMLNHRARFEPATSQRSFRVCMSDIAQVTALPSLLRVLKRDAPSVRVDITTVSEDTLRLLESGEVDLAIGFMPRLEAGIYQQKLLDERFVCIASAGHARVRDKLTRAQFQQELHMTVSPSATSTGLIDEILLAHGIQRTIAVRVPNFSGIAANIENTDYLVIVPERLGLFLQQNRHIKVFPLPFNVPGYRVMQHWHERCARDPGNRWLRSVVSGIFA</sequence>
<dbReference type="Gene3D" id="3.40.190.10">
    <property type="entry name" value="Periplasmic binding protein-like II"/>
    <property type="match status" value="2"/>
</dbReference>
<dbReference type="Pfam" id="PF03466">
    <property type="entry name" value="LysR_substrate"/>
    <property type="match status" value="1"/>
</dbReference>
<dbReference type="SUPFAM" id="SSF53850">
    <property type="entry name" value="Periplasmic binding protein-like II"/>
    <property type="match status" value="1"/>
</dbReference>
<dbReference type="GO" id="GO:0003677">
    <property type="term" value="F:DNA binding"/>
    <property type="evidence" value="ECO:0007669"/>
    <property type="project" value="UniProtKB-KW"/>
</dbReference>
<dbReference type="GO" id="GO:0003700">
    <property type="term" value="F:DNA-binding transcription factor activity"/>
    <property type="evidence" value="ECO:0007669"/>
    <property type="project" value="InterPro"/>
</dbReference>
<dbReference type="OrthoDB" id="8924032at2"/>
<feature type="domain" description="HTH lysR-type" evidence="5">
    <location>
        <begin position="4"/>
        <end position="61"/>
    </location>
</feature>
<dbReference type="PANTHER" id="PTHR30118">
    <property type="entry name" value="HTH-TYPE TRANSCRIPTIONAL REGULATOR LEUO-RELATED"/>
    <property type="match status" value="1"/>
</dbReference>
<dbReference type="InterPro" id="IPR050389">
    <property type="entry name" value="LysR-type_TF"/>
</dbReference>
<evidence type="ECO:0000313" key="6">
    <source>
        <dbReference type="EMBL" id="RBP39343.1"/>
    </source>
</evidence>
<keyword evidence="3" id="KW-0238">DNA-binding</keyword>
<evidence type="ECO:0000256" key="3">
    <source>
        <dbReference type="ARBA" id="ARBA00023125"/>
    </source>
</evidence>
<dbReference type="Proteomes" id="UP000253628">
    <property type="component" value="Unassembled WGS sequence"/>
</dbReference>
<keyword evidence="2" id="KW-0805">Transcription regulation</keyword>
<dbReference type="Gene3D" id="1.10.10.10">
    <property type="entry name" value="Winged helix-like DNA-binding domain superfamily/Winged helix DNA-binding domain"/>
    <property type="match status" value="1"/>
</dbReference>
<dbReference type="AlphaFoldDB" id="A0A366HCD9"/>
<comment type="similarity">
    <text evidence="1">Belongs to the LysR transcriptional regulatory family.</text>
</comment>
<proteinExistence type="inferred from homology"/>
<name>A0A366HCD9_9BURK</name>
<dbReference type="EMBL" id="QNRQ01000005">
    <property type="protein sequence ID" value="RBP39343.1"/>
    <property type="molecule type" value="Genomic_DNA"/>
</dbReference>
<evidence type="ECO:0000259" key="5">
    <source>
        <dbReference type="PROSITE" id="PS50931"/>
    </source>
</evidence>
<dbReference type="CDD" id="cd08459">
    <property type="entry name" value="PBP2_DntR_NahR_LinR_like"/>
    <property type="match status" value="1"/>
</dbReference>
<gene>
    <name evidence="6" type="ORF">DFR37_105136</name>
</gene>